<evidence type="ECO:0000313" key="1">
    <source>
        <dbReference type="EMBL" id="ATC88966.1"/>
    </source>
</evidence>
<dbReference type="AlphaFoldDB" id="A0A290SA49"/>
<dbReference type="KEGG" id="part:PARC_b0807"/>
<organism evidence="1 2">
    <name type="scientific">Pseudoalteromonas arctica A 37-1-2</name>
    <dbReference type="NCBI Taxonomy" id="1117313"/>
    <lineage>
        <taxon>Bacteria</taxon>
        <taxon>Pseudomonadati</taxon>
        <taxon>Pseudomonadota</taxon>
        <taxon>Gammaproteobacteria</taxon>
        <taxon>Alteromonadales</taxon>
        <taxon>Pseudoalteromonadaceae</taxon>
        <taxon>Pseudoalteromonas</taxon>
    </lineage>
</organism>
<proteinExistence type="predicted"/>
<protein>
    <submittedName>
        <fullName evidence="1">Uncharacterized protein</fullName>
    </submittedName>
</protein>
<evidence type="ECO:0000313" key="2">
    <source>
        <dbReference type="Proteomes" id="UP000016505"/>
    </source>
</evidence>
<accession>A0A290SA49</accession>
<dbReference type="Proteomes" id="UP000016505">
    <property type="component" value="Chromosome II"/>
</dbReference>
<dbReference type="EMBL" id="CP011026">
    <property type="protein sequence ID" value="ATC88966.1"/>
    <property type="molecule type" value="Genomic_DNA"/>
</dbReference>
<name>A0A290SA49_9GAMM</name>
<gene>
    <name evidence="1" type="ORF">PARC_b0807</name>
</gene>
<sequence length="44" mass="4963">MGRCAIPAFYSSQLLYQSAYIWGLFNVKKITLELGKIFVSSCSK</sequence>
<reference evidence="1 2" key="1">
    <citation type="journal article" date="2012" name="J. Bacteriol.">
        <title>Genome sequences of type strains of seven species of the marine bacterium Pseudoalteromonas.</title>
        <authorList>
            <person name="Xie B.B."/>
            <person name="Shu Y.L."/>
            <person name="Qin Q.L."/>
            <person name="Rong J.C."/>
            <person name="Zhang X.Y."/>
            <person name="Chen X.L."/>
            <person name="Shi M."/>
            <person name="He H.L."/>
            <person name="Zhou B.C."/>
            <person name="Zhang Y.Z."/>
        </authorList>
    </citation>
    <scope>NUCLEOTIDE SEQUENCE [LARGE SCALE GENOMIC DNA]</scope>
    <source>
        <strain evidence="1 2">A 37-1-2</strain>
    </source>
</reference>